<protein>
    <submittedName>
        <fullName evidence="1">Uncharacterized protein</fullName>
    </submittedName>
</protein>
<evidence type="ECO:0000313" key="1">
    <source>
        <dbReference type="EMBL" id="KGO62626.1"/>
    </source>
</evidence>
<keyword evidence="2" id="KW-1185">Reference proteome</keyword>
<dbReference type="VEuPathDB" id="FungiDB:PEXP_048030"/>
<dbReference type="AlphaFoldDB" id="A0A0A2K6Y9"/>
<comment type="caution">
    <text evidence="1">The sequence shown here is derived from an EMBL/GenBank/DDBJ whole genome shotgun (WGS) entry which is preliminary data.</text>
</comment>
<sequence length="711" mass="80381">MAARLSRSLAQANCRVFTGLCSRATPRIAHVGARAGLLAHRNTWNLAPRNCRVKQANTARYLHTDFDPSAKQNASILNATTYKGSSITEKHWMGQELAVVDTSIDPQAIYHFMEFIMYGILPNGKKTDLALLNQDEFPLFMTPSAEWAPAPFNKAALPTIQKAMERITTPEDLSRLCHIGQNIYFLKSRLWGGLAPVPASRWREKDLNNPDHFTIAHEHLTSVIAVFEYLNIPTIQNNMRDTFNKISGDFGEMQDALNARRKAQDGLSPELNLTALWEQFIRAQYEVMTSTAHSWVLARVAELRERTTDIFSTVDNPESPEMEVITQRWTDLVSATSMADFNIWISMDGYNGFHPPSEVIAGLHNPDLTHLDKNYGFSGLVMERLTKCIEAQNEAATVQGPSAIQSDTARRERLSISTEVQDELREKIRGRTPSPQPPVLPWIQKLLRVQEASLSMDPSERHDFSFGLAIYRAAYQLSDEEWENLKRDLEAHLSAWSDGVQRADELKPLLKLHWFDCKELGFDTTNPVTAARSHFQQIRSSDEWANHIAPSVFLLVDHFGVGSYTDDEFNASFTKDKGFLKGDFQGHVLAIDADFDNSATTSESADGMANEELQDEAIQYPGHMRILGNLVWSELYPMTMLQSVGLQNFWAQAREHPKKVYTGPTVPSQVESWKERNAMKTLMMDSFVDYLKEKNPTLAGKVQGYRKEGHI</sequence>
<name>A0A0A2K6Y9_PENEN</name>
<dbReference type="HOGENOM" id="CLU_020416_1_0_1"/>
<dbReference type="STRING" id="27334.A0A0A2K6Y9"/>
<proteinExistence type="predicted"/>
<dbReference type="OrthoDB" id="3437405at2759"/>
<evidence type="ECO:0000313" key="2">
    <source>
        <dbReference type="Proteomes" id="UP000030143"/>
    </source>
</evidence>
<dbReference type="Proteomes" id="UP000030143">
    <property type="component" value="Unassembled WGS sequence"/>
</dbReference>
<gene>
    <name evidence="1" type="ORF">PEX2_046520</name>
</gene>
<dbReference type="RefSeq" id="XP_016603157.1">
    <property type="nucleotide sequence ID" value="XM_016741927.1"/>
</dbReference>
<reference evidence="1 2" key="1">
    <citation type="journal article" date="2015" name="Mol. Plant Microbe Interact.">
        <title>Genome, transcriptome, and functional analyses of Penicillium expansum provide new insights into secondary metabolism and pathogenicity.</title>
        <authorList>
            <person name="Ballester A.R."/>
            <person name="Marcet-Houben M."/>
            <person name="Levin E."/>
            <person name="Sela N."/>
            <person name="Selma-Lazaro C."/>
            <person name="Carmona L."/>
            <person name="Wisniewski M."/>
            <person name="Droby S."/>
            <person name="Gonzalez-Candelas L."/>
            <person name="Gabaldon T."/>
        </authorList>
    </citation>
    <scope>NUCLEOTIDE SEQUENCE [LARGE SCALE GENOMIC DNA]</scope>
    <source>
        <strain evidence="1 2">MD-8</strain>
    </source>
</reference>
<organism evidence="1 2">
    <name type="scientific">Penicillium expansum</name>
    <name type="common">Blue mold rot fungus</name>
    <dbReference type="NCBI Taxonomy" id="27334"/>
    <lineage>
        <taxon>Eukaryota</taxon>
        <taxon>Fungi</taxon>
        <taxon>Dikarya</taxon>
        <taxon>Ascomycota</taxon>
        <taxon>Pezizomycotina</taxon>
        <taxon>Eurotiomycetes</taxon>
        <taxon>Eurotiomycetidae</taxon>
        <taxon>Eurotiales</taxon>
        <taxon>Aspergillaceae</taxon>
        <taxon>Penicillium</taxon>
    </lineage>
</organism>
<dbReference type="PhylomeDB" id="A0A0A2K6Y9"/>
<dbReference type="GeneID" id="27677346"/>
<accession>A0A0A2K6Y9</accession>
<dbReference type="EMBL" id="JQFZ01000020">
    <property type="protein sequence ID" value="KGO62626.1"/>
    <property type="molecule type" value="Genomic_DNA"/>
</dbReference>